<dbReference type="EMBL" id="FNSN01000003">
    <property type="protein sequence ID" value="SEC28753.1"/>
    <property type="molecule type" value="Genomic_DNA"/>
</dbReference>
<organism evidence="1 2">
    <name type="scientific">Arthrobacter woluwensis</name>
    <dbReference type="NCBI Taxonomy" id="156980"/>
    <lineage>
        <taxon>Bacteria</taxon>
        <taxon>Bacillati</taxon>
        <taxon>Actinomycetota</taxon>
        <taxon>Actinomycetes</taxon>
        <taxon>Micrococcales</taxon>
        <taxon>Micrococcaceae</taxon>
        <taxon>Arthrobacter</taxon>
    </lineage>
</organism>
<accession>A0A1H4RA65</accession>
<reference evidence="1 2" key="1">
    <citation type="submission" date="2016-10" db="EMBL/GenBank/DDBJ databases">
        <authorList>
            <person name="de Groot N.N."/>
        </authorList>
    </citation>
    <scope>NUCLEOTIDE SEQUENCE [LARGE SCALE GENOMIC DNA]</scope>
    <source>
        <strain evidence="1 2">DSM 10495</strain>
    </source>
</reference>
<evidence type="ECO:0000313" key="2">
    <source>
        <dbReference type="Proteomes" id="UP000182652"/>
    </source>
</evidence>
<name>A0A1H4RA65_9MICC</name>
<dbReference type="AlphaFoldDB" id="A0A1H4RA65"/>
<keyword evidence="2" id="KW-1185">Reference proteome</keyword>
<proteinExistence type="predicted"/>
<sequence length="293" mass="33351">MLGIRHAQRRRLVESGFFVLIQRGAYARRDHAVGLPLSDRAELRLRAHQKVHARRRGRAFVYSHTSAARMHGCQLWHADEHVHVTCRTRTSTLRLGPSTVTHHLSVLADETCSFGAGEATSLERTVVDCCRILDLEACVVVMDQALRLGADRAVLEGYVKRMTGHRGVVSLRQALDLGDSRSESLGESRTRFLLWSENISMPVSQFPVMTDRGLRRLDFAWPDLKVALEFDGRVKYFGSVPTAEAVFGERVRERRLMEMGWIFVRLDWKDLEDPVGVKRRIHAAWAKARTQVD</sequence>
<protein>
    <submittedName>
        <fullName evidence="1">Transcriptional regulator, AbiEi antitoxin, Type IV TA system</fullName>
    </submittedName>
</protein>
<dbReference type="Proteomes" id="UP000182652">
    <property type="component" value="Unassembled WGS sequence"/>
</dbReference>
<gene>
    <name evidence="1" type="ORF">SAMN04489745_2503</name>
</gene>
<evidence type="ECO:0000313" key="1">
    <source>
        <dbReference type="EMBL" id="SEC28753.1"/>
    </source>
</evidence>
<dbReference type="STRING" id="156980.SAMN04489745_2503"/>